<dbReference type="Pfam" id="PF01527">
    <property type="entry name" value="HTH_Tnp_1"/>
    <property type="match status" value="1"/>
</dbReference>
<keyword evidence="3" id="KW-1185">Reference proteome</keyword>
<dbReference type="InterPro" id="IPR025948">
    <property type="entry name" value="HTH-like_dom"/>
</dbReference>
<comment type="caution">
    <text evidence="2">The sequence shown here is derived from an EMBL/GenBank/DDBJ whole genome shotgun (WGS) entry which is preliminary data.</text>
</comment>
<dbReference type="InterPro" id="IPR010921">
    <property type="entry name" value="Trp_repressor/repl_initiator"/>
</dbReference>
<dbReference type="PROSITE" id="PS50994">
    <property type="entry name" value="INTEGRASE"/>
    <property type="match status" value="1"/>
</dbReference>
<dbReference type="NCBIfam" id="NF033516">
    <property type="entry name" value="transpos_IS3"/>
    <property type="match status" value="1"/>
</dbReference>
<accession>A0A7X9WZI3</accession>
<feature type="domain" description="Integrase catalytic" evidence="1">
    <location>
        <begin position="213"/>
        <end position="373"/>
    </location>
</feature>
<dbReference type="SUPFAM" id="SSF48295">
    <property type="entry name" value="TrpR-like"/>
    <property type="match status" value="1"/>
</dbReference>
<sequence length="379" mass="42862">MSKRPRRNHSPAFKAKVALAAVKGEKTLAELAQQFDVHPNQITTWRSQLLEGAAGVFDSDNASATAEPAIDMKTLHAKIGELTLANDFLGRRAREGRSVAERKAMIDRSHSLPLARQARELGISRGSVYYLPRPVSEADLAIMRRIDELHLEFPFAGSRMLRDLLRQEGMKIGRQHVATLMKKMAIEAIYRRPNTSKPTPGHKVYPYLLRKLAIVRPNQVWATDISYIPMAKGFVYLVAIVDWFSRKVLAWRVSITMEADFCVEALEEALARFGKPEILNTDQGSQFTSMAFTSVLLREEIAISMDGRGAWRDNVMVERLWRSVKYEEVYLHAYGGVSEARSSIGRYLSFYNSRRPHSSLAAKTPDQTYFDNLPMLMAA</sequence>
<dbReference type="Proteomes" id="UP000519023">
    <property type="component" value="Unassembled WGS sequence"/>
</dbReference>
<dbReference type="InterPro" id="IPR036397">
    <property type="entry name" value="RNaseH_sf"/>
</dbReference>
<evidence type="ECO:0000259" key="1">
    <source>
        <dbReference type="PROSITE" id="PS50994"/>
    </source>
</evidence>
<dbReference type="EMBL" id="JABBFV010000025">
    <property type="protein sequence ID" value="NML12707.1"/>
    <property type="molecule type" value="Genomic_DNA"/>
</dbReference>
<dbReference type="Gene3D" id="3.30.420.10">
    <property type="entry name" value="Ribonuclease H-like superfamily/Ribonuclease H"/>
    <property type="match status" value="1"/>
</dbReference>
<dbReference type="InterPro" id="IPR001584">
    <property type="entry name" value="Integrase_cat-core"/>
</dbReference>
<dbReference type="InterPro" id="IPR050900">
    <property type="entry name" value="Transposase_IS3/IS150/IS904"/>
</dbReference>
<name>A0A7X9WZI3_9SPHN</name>
<dbReference type="AlphaFoldDB" id="A0A7X9WZI3"/>
<evidence type="ECO:0000313" key="2">
    <source>
        <dbReference type="EMBL" id="NML12707.1"/>
    </source>
</evidence>
<dbReference type="Pfam" id="PF13276">
    <property type="entry name" value="HTH_21"/>
    <property type="match status" value="1"/>
</dbReference>
<dbReference type="InterPro" id="IPR012337">
    <property type="entry name" value="RNaseH-like_sf"/>
</dbReference>
<proteinExistence type="predicted"/>
<evidence type="ECO:0000313" key="3">
    <source>
        <dbReference type="Proteomes" id="UP000519023"/>
    </source>
</evidence>
<dbReference type="InterPro" id="IPR002514">
    <property type="entry name" value="Transposase_8"/>
</dbReference>
<reference evidence="2 3" key="1">
    <citation type="submission" date="2020-04" db="EMBL/GenBank/DDBJ databases">
        <title>Sphingobium sp. AR-3-1 isolated from Arctic soil.</title>
        <authorList>
            <person name="Dahal R.H."/>
            <person name="Chaudhary D.K."/>
        </authorList>
    </citation>
    <scope>NUCLEOTIDE SEQUENCE [LARGE SCALE GENOMIC DNA]</scope>
    <source>
        <strain evidence="2 3">AR-3-1</strain>
    </source>
</reference>
<organism evidence="2 3">
    <name type="scientific">Sphingobium psychrophilum</name>
    <dbReference type="NCBI Taxonomy" id="2728834"/>
    <lineage>
        <taxon>Bacteria</taxon>
        <taxon>Pseudomonadati</taxon>
        <taxon>Pseudomonadota</taxon>
        <taxon>Alphaproteobacteria</taxon>
        <taxon>Sphingomonadales</taxon>
        <taxon>Sphingomonadaceae</taxon>
        <taxon>Sphingobium</taxon>
    </lineage>
</organism>
<protein>
    <submittedName>
        <fullName evidence="2">IS3 family transposase</fullName>
    </submittedName>
</protein>
<dbReference type="PANTHER" id="PTHR46889:SF4">
    <property type="entry name" value="TRANSPOSASE INSO FOR INSERTION SEQUENCE ELEMENT IS911B-RELATED"/>
    <property type="match status" value="1"/>
</dbReference>
<dbReference type="GO" id="GO:0006313">
    <property type="term" value="P:DNA transposition"/>
    <property type="evidence" value="ECO:0007669"/>
    <property type="project" value="InterPro"/>
</dbReference>
<dbReference type="RefSeq" id="WP_169575060.1">
    <property type="nucleotide sequence ID" value="NZ_JABBFV010000025.1"/>
</dbReference>
<gene>
    <name evidence="2" type="ORF">HHL08_21665</name>
</gene>
<dbReference type="Pfam" id="PF00665">
    <property type="entry name" value="rve"/>
    <property type="match status" value="1"/>
</dbReference>
<dbReference type="GO" id="GO:0004803">
    <property type="term" value="F:transposase activity"/>
    <property type="evidence" value="ECO:0007669"/>
    <property type="project" value="InterPro"/>
</dbReference>
<dbReference type="InterPro" id="IPR048020">
    <property type="entry name" value="Transpos_IS3"/>
</dbReference>
<dbReference type="SUPFAM" id="SSF53098">
    <property type="entry name" value="Ribonuclease H-like"/>
    <property type="match status" value="1"/>
</dbReference>
<dbReference type="PANTHER" id="PTHR46889">
    <property type="entry name" value="TRANSPOSASE INSF FOR INSERTION SEQUENCE IS3B-RELATED"/>
    <property type="match status" value="1"/>
</dbReference>
<dbReference type="GO" id="GO:0015074">
    <property type="term" value="P:DNA integration"/>
    <property type="evidence" value="ECO:0007669"/>
    <property type="project" value="InterPro"/>
</dbReference>
<dbReference type="GO" id="GO:0043565">
    <property type="term" value="F:sequence-specific DNA binding"/>
    <property type="evidence" value="ECO:0007669"/>
    <property type="project" value="InterPro"/>
</dbReference>